<dbReference type="EMBL" id="BARS01011511">
    <property type="protein sequence ID" value="GAF90741.1"/>
    <property type="molecule type" value="Genomic_DNA"/>
</dbReference>
<reference evidence="2" key="1">
    <citation type="journal article" date="2014" name="Front. Microbiol.">
        <title>High frequency of phylogenetically diverse reductive dehalogenase-homologous genes in deep subseafloor sedimentary metagenomes.</title>
        <authorList>
            <person name="Kawai M."/>
            <person name="Futagami T."/>
            <person name="Toyoda A."/>
            <person name="Takaki Y."/>
            <person name="Nishi S."/>
            <person name="Hori S."/>
            <person name="Arai W."/>
            <person name="Tsubouchi T."/>
            <person name="Morono Y."/>
            <person name="Uchiyama I."/>
            <person name="Ito T."/>
            <person name="Fujiyama A."/>
            <person name="Inagaki F."/>
            <person name="Takami H."/>
        </authorList>
    </citation>
    <scope>NUCLEOTIDE SEQUENCE</scope>
    <source>
        <strain evidence="2">Expedition CK06-06</strain>
    </source>
</reference>
<evidence type="ECO:0000313" key="2">
    <source>
        <dbReference type="EMBL" id="GAF90741.1"/>
    </source>
</evidence>
<organism evidence="2">
    <name type="scientific">marine sediment metagenome</name>
    <dbReference type="NCBI Taxonomy" id="412755"/>
    <lineage>
        <taxon>unclassified sequences</taxon>
        <taxon>metagenomes</taxon>
        <taxon>ecological metagenomes</taxon>
    </lineage>
</organism>
<dbReference type="AlphaFoldDB" id="X0TU67"/>
<protein>
    <submittedName>
        <fullName evidence="2">Uncharacterized protein</fullName>
    </submittedName>
</protein>
<sequence>MGERVMAMTKPLTEFDIQIAFSEVRLELMAIATRRPDELQAMVTIGDILAKLQPLCRPLATREPEPPPAAPAPKPKRHSGSYGRQKLYYRVISVRGLCLAEDWKEAKQP</sequence>
<gene>
    <name evidence="2" type="ORF">S01H1_20912</name>
</gene>
<evidence type="ECO:0000256" key="1">
    <source>
        <dbReference type="SAM" id="MobiDB-lite"/>
    </source>
</evidence>
<proteinExistence type="predicted"/>
<accession>X0TU67</accession>
<feature type="non-terminal residue" evidence="2">
    <location>
        <position position="109"/>
    </location>
</feature>
<name>X0TU67_9ZZZZ</name>
<feature type="region of interest" description="Disordered" evidence="1">
    <location>
        <begin position="59"/>
        <end position="81"/>
    </location>
</feature>
<comment type="caution">
    <text evidence="2">The sequence shown here is derived from an EMBL/GenBank/DDBJ whole genome shotgun (WGS) entry which is preliminary data.</text>
</comment>